<evidence type="ECO:0008006" key="3">
    <source>
        <dbReference type="Google" id="ProtNLM"/>
    </source>
</evidence>
<reference evidence="1" key="2">
    <citation type="submission" date="2023-05" db="EMBL/GenBank/DDBJ databases">
        <authorList>
            <consortium name="Lawrence Berkeley National Laboratory"/>
            <person name="Steindorff A."/>
            <person name="Hensen N."/>
            <person name="Bonometti L."/>
            <person name="Westerberg I."/>
            <person name="Brannstrom I.O."/>
            <person name="Guillou S."/>
            <person name="Cros-Aarteil S."/>
            <person name="Calhoun S."/>
            <person name="Haridas S."/>
            <person name="Kuo A."/>
            <person name="Mondo S."/>
            <person name="Pangilinan J."/>
            <person name="Riley R."/>
            <person name="Labutti K."/>
            <person name="Andreopoulos B."/>
            <person name="Lipzen A."/>
            <person name="Chen C."/>
            <person name="Yanf M."/>
            <person name="Daum C."/>
            <person name="Ng V."/>
            <person name="Clum A."/>
            <person name="Ohm R."/>
            <person name="Martin F."/>
            <person name="Silar P."/>
            <person name="Natvig D."/>
            <person name="Lalanne C."/>
            <person name="Gautier V."/>
            <person name="Ament-Velasquez S.L."/>
            <person name="Kruys A."/>
            <person name="Hutchinson M.I."/>
            <person name="Powell A.J."/>
            <person name="Barry K."/>
            <person name="Miller A.N."/>
            <person name="Grigoriev I.V."/>
            <person name="Debuchy R."/>
            <person name="Gladieux P."/>
            <person name="Thoren M.H."/>
            <person name="Johannesson H."/>
        </authorList>
    </citation>
    <scope>NUCLEOTIDE SEQUENCE</scope>
    <source>
        <strain evidence="1">CBS 359.72</strain>
    </source>
</reference>
<dbReference type="AlphaFoldDB" id="A0AAN7CR36"/>
<comment type="caution">
    <text evidence="1">The sequence shown here is derived from an EMBL/GenBank/DDBJ whole genome shotgun (WGS) entry which is preliminary data.</text>
</comment>
<dbReference type="SUPFAM" id="SSF51556">
    <property type="entry name" value="Metallo-dependent hydrolases"/>
    <property type="match status" value="1"/>
</dbReference>
<accession>A0AAN7CR36</accession>
<proteinExistence type="predicted"/>
<dbReference type="GO" id="GO:0006154">
    <property type="term" value="P:adenosine catabolic process"/>
    <property type="evidence" value="ECO:0007669"/>
    <property type="project" value="TreeGrafter"/>
</dbReference>
<organism evidence="1 2">
    <name type="scientific">Corynascus novoguineensis</name>
    <dbReference type="NCBI Taxonomy" id="1126955"/>
    <lineage>
        <taxon>Eukaryota</taxon>
        <taxon>Fungi</taxon>
        <taxon>Dikarya</taxon>
        <taxon>Ascomycota</taxon>
        <taxon>Pezizomycotina</taxon>
        <taxon>Sordariomycetes</taxon>
        <taxon>Sordariomycetidae</taxon>
        <taxon>Sordariales</taxon>
        <taxon>Chaetomiaceae</taxon>
        <taxon>Corynascus</taxon>
    </lineage>
</organism>
<evidence type="ECO:0000313" key="1">
    <source>
        <dbReference type="EMBL" id="KAK4246779.1"/>
    </source>
</evidence>
<evidence type="ECO:0000313" key="2">
    <source>
        <dbReference type="Proteomes" id="UP001303647"/>
    </source>
</evidence>
<dbReference type="GO" id="GO:0004000">
    <property type="term" value="F:adenosine deaminase activity"/>
    <property type="evidence" value="ECO:0007669"/>
    <property type="project" value="TreeGrafter"/>
</dbReference>
<dbReference type="PANTHER" id="PTHR11409:SF39">
    <property type="entry name" value="ADENOSINE DEAMINASE 2"/>
    <property type="match status" value="1"/>
</dbReference>
<dbReference type="PANTHER" id="PTHR11409">
    <property type="entry name" value="ADENOSINE DEAMINASE"/>
    <property type="match status" value="1"/>
</dbReference>
<dbReference type="Gene3D" id="3.20.20.140">
    <property type="entry name" value="Metal-dependent hydrolases"/>
    <property type="match status" value="1"/>
</dbReference>
<sequence>MGRGKEFGKPGGMVGKKREEVGIPVGEGNAFRESTAIAAVSSADFSFRQALSPIAKKACEIVSKIRHEDTKLPTTIAAKETNRSWQILRRMPKGTLLRAHCYALVDLDHLFTVALDTPGMCIACHDGRLATQDARREGGFCIQFRDKAGSEHCSVWATEYEPGTFISLSKAANDYPEGGRPGFMGWLKGRCRTLMQDCHLGRGRLGPIASLGDICGMIYYEPIWRAFLQRLMTNLVKDGVCWLELGLTFPVAYYRERTEVADPEYDHMFQAIEEEVAKFQATDIGRQFWGLRVVWSTMRSQDARSIVDDADNCISTKLLWPQTVAGYDLAGSEDVGRPLVDLLPELFWFRKQCALEDVQIPFYLAVGGSLSDGDGNLATERKLFDALLLGARRIGNPLSLYRHPRLVEAVRDKRVLVEICPRRPAADTVMHNHALWALLAQGVPCALCDDDSGTLFGQGQDGELAMTNIFWQAFLAGDVCDLATLGFLAENSVRWAAFEDQDAETWYVKEKQTHPSPSSVGAGIRAARLRQWAVDWERFCLWVVTEYSNDDDDAATD</sequence>
<dbReference type="InterPro" id="IPR032466">
    <property type="entry name" value="Metal_Hydrolase"/>
</dbReference>
<dbReference type="GO" id="GO:0046103">
    <property type="term" value="P:inosine biosynthetic process"/>
    <property type="evidence" value="ECO:0007669"/>
    <property type="project" value="TreeGrafter"/>
</dbReference>
<gene>
    <name evidence="1" type="ORF">C7999DRAFT_41849</name>
</gene>
<reference evidence="1" key="1">
    <citation type="journal article" date="2023" name="Mol. Phylogenet. Evol.">
        <title>Genome-scale phylogeny and comparative genomics of the fungal order Sordariales.</title>
        <authorList>
            <person name="Hensen N."/>
            <person name="Bonometti L."/>
            <person name="Westerberg I."/>
            <person name="Brannstrom I.O."/>
            <person name="Guillou S."/>
            <person name="Cros-Aarteil S."/>
            <person name="Calhoun S."/>
            <person name="Haridas S."/>
            <person name="Kuo A."/>
            <person name="Mondo S."/>
            <person name="Pangilinan J."/>
            <person name="Riley R."/>
            <person name="LaButti K."/>
            <person name="Andreopoulos B."/>
            <person name="Lipzen A."/>
            <person name="Chen C."/>
            <person name="Yan M."/>
            <person name="Daum C."/>
            <person name="Ng V."/>
            <person name="Clum A."/>
            <person name="Steindorff A."/>
            <person name="Ohm R.A."/>
            <person name="Martin F."/>
            <person name="Silar P."/>
            <person name="Natvig D.O."/>
            <person name="Lalanne C."/>
            <person name="Gautier V."/>
            <person name="Ament-Velasquez S.L."/>
            <person name="Kruys A."/>
            <person name="Hutchinson M.I."/>
            <person name="Powell A.J."/>
            <person name="Barry K."/>
            <person name="Miller A.N."/>
            <person name="Grigoriev I.V."/>
            <person name="Debuchy R."/>
            <person name="Gladieux P."/>
            <person name="Hiltunen Thoren M."/>
            <person name="Johannesson H."/>
        </authorList>
    </citation>
    <scope>NUCLEOTIDE SEQUENCE</scope>
    <source>
        <strain evidence="1">CBS 359.72</strain>
    </source>
</reference>
<dbReference type="Proteomes" id="UP001303647">
    <property type="component" value="Unassembled WGS sequence"/>
</dbReference>
<keyword evidence="2" id="KW-1185">Reference proteome</keyword>
<dbReference type="InterPro" id="IPR006330">
    <property type="entry name" value="Ado/ade_deaminase"/>
</dbReference>
<protein>
    <recommendedName>
        <fullName evidence="3">Adenosine deaminase domain-containing protein</fullName>
    </recommendedName>
</protein>
<name>A0AAN7CR36_9PEZI</name>
<dbReference type="EMBL" id="MU857667">
    <property type="protein sequence ID" value="KAK4246779.1"/>
    <property type="molecule type" value="Genomic_DNA"/>
</dbReference>